<dbReference type="AlphaFoldDB" id="A0A087UCG1"/>
<evidence type="ECO:0000313" key="3">
    <source>
        <dbReference type="Proteomes" id="UP000054359"/>
    </source>
</evidence>
<accession>A0A087UCG1</accession>
<reference evidence="2 3" key="1">
    <citation type="submission" date="2013-11" db="EMBL/GenBank/DDBJ databases">
        <title>Genome sequencing of Stegodyphus mimosarum.</title>
        <authorList>
            <person name="Bechsgaard J."/>
        </authorList>
    </citation>
    <scope>NUCLEOTIDE SEQUENCE [LARGE SCALE GENOMIC DNA]</scope>
</reference>
<protein>
    <submittedName>
        <fullName evidence="2">Nucleic-acid-binding protein from transposon X-element</fullName>
    </submittedName>
</protein>
<sequence length="487" mass="55727">MPNEHRAVLVDQSYAVLHCLGLSENEPDDKELFNALRTVDEIQQQLKAGKSSKPALRRAEKVFYALVDAYDMERSQFYDPNHAKQFGKGDKFTIELVRRQNIRRKRKSETQTSNASPSRKDENEWTQPQKTAKLPTARISESSTTPVKADPPTSVPDVSVKNSFDVLSTEEIMDTSSEILKKDDPPANTCVSMPDIKKERVPPIICPRPDVSWSEIRSLFTKLGVQRFTGILTRQKITILFDSAEHRDRALAILMKHDIQFSTFRAKKDTPLKVVVRGLTEDSSPDEIKSELCKEGFPRTDIGRSIYHKKKLLDLKVSFRKFKSNRNTMMCYRCQRYGHGQLFCNNQPRCLKCGKGHLTYTCNLKKEEKPTCVNCKLDHVASAKTCEFRPTIRKKMPLKKSTRSTVFNLSDKPPSKEPITTDKFPTGRKSYSDAASCRANDFNPDENLMKIIRKFMAFVEKCKKLQSPQEKVLLALGIVEEMIKMDF</sequence>
<dbReference type="Proteomes" id="UP000054359">
    <property type="component" value="Unassembled WGS sequence"/>
</dbReference>
<feature type="region of interest" description="Disordered" evidence="1">
    <location>
        <begin position="99"/>
        <end position="156"/>
    </location>
</feature>
<dbReference type="EMBL" id="KK119202">
    <property type="protein sequence ID" value="KFM75050.1"/>
    <property type="molecule type" value="Genomic_DNA"/>
</dbReference>
<feature type="region of interest" description="Disordered" evidence="1">
    <location>
        <begin position="403"/>
        <end position="427"/>
    </location>
</feature>
<dbReference type="OrthoDB" id="8123891at2759"/>
<name>A0A087UCG1_STEMI</name>
<gene>
    <name evidence="2" type="ORF">X975_08359</name>
</gene>
<feature type="non-terminal residue" evidence="2">
    <location>
        <position position="487"/>
    </location>
</feature>
<proteinExistence type="predicted"/>
<organism evidence="2 3">
    <name type="scientific">Stegodyphus mimosarum</name>
    <name type="common">African social velvet spider</name>
    <dbReference type="NCBI Taxonomy" id="407821"/>
    <lineage>
        <taxon>Eukaryota</taxon>
        <taxon>Metazoa</taxon>
        <taxon>Ecdysozoa</taxon>
        <taxon>Arthropoda</taxon>
        <taxon>Chelicerata</taxon>
        <taxon>Arachnida</taxon>
        <taxon>Araneae</taxon>
        <taxon>Araneomorphae</taxon>
        <taxon>Entelegynae</taxon>
        <taxon>Eresoidea</taxon>
        <taxon>Eresidae</taxon>
        <taxon>Stegodyphus</taxon>
    </lineage>
</organism>
<evidence type="ECO:0000256" key="1">
    <source>
        <dbReference type="SAM" id="MobiDB-lite"/>
    </source>
</evidence>
<evidence type="ECO:0000313" key="2">
    <source>
        <dbReference type="EMBL" id="KFM75050.1"/>
    </source>
</evidence>
<keyword evidence="3" id="KW-1185">Reference proteome</keyword>